<evidence type="ECO:0000256" key="4">
    <source>
        <dbReference type="ARBA" id="ARBA00023098"/>
    </source>
</evidence>
<reference evidence="8" key="1">
    <citation type="submission" date="2022-10" db="EMBL/GenBank/DDBJ databases">
        <title>Genome assembly of Pristionchus species.</title>
        <authorList>
            <person name="Yoshida K."/>
            <person name="Sommer R.J."/>
        </authorList>
    </citation>
    <scope>NUCLEOTIDE SEQUENCE [LARGE SCALE GENOMIC DNA]</scope>
    <source>
        <strain evidence="8">RS5460</strain>
    </source>
</reference>
<comment type="similarity">
    <text evidence="1">Belongs to the H-rev107 family.</text>
</comment>
<dbReference type="GO" id="GO:0070292">
    <property type="term" value="P:N-acylphosphatidylethanolamine metabolic process"/>
    <property type="evidence" value="ECO:0007669"/>
    <property type="project" value="TreeGrafter"/>
</dbReference>
<dbReference type="GO" id="GO:0005737">
    <property type="term" value="C:cytoplasm"/>
    <property type="evidence" value="ECO:0007669"/>
    <property type="project" value="TreeGrafter"/>
</dbReference>
<evidence type="ECO:0000256" key="1">
    <source>
        <dbReference type="ARBA" id="ARBA00007824"/>
    </source>
</evidence>
<keyword evidence="4" id="KW-0443">Lipid metabolism</keyword>
<proteinExistence type="inferred from homology"/>
<organism evidence="7 8">
    <name type="scientific">Pristionchus mayeri</name>
    <dbReference type="NCBI Taxonomy" id="1317129"/>
    <lineage>
        <taxon>Eukaryota</taxon>
        <taxon>Metazoa</taxon>
        <taxon>Ecdysozoa</taxon>
        <taxon>Nematoda</taxon>
        <taxon>Chromadorea</taxon>
        <taxon>Rhabditida</taxon>
        <taxon>Rhabditina</taxon>
        <taxon>Diplogasteromorpha</taxon>
        <taxon>Diplogasteroidea</taxon>
        <taxon>Neodiplogasteridae</taxon>
        <taxon>Pristionchus</taxon>
    </lineage>
</organism>
<dbReference type="EMBL" id="BTRK01000006">
    <property type="protein sequence ID" value="GMR56608.1"/>
    <property type="molecule type" value="Genomic_DNA"/>
</dbReference>
<dbReference type="Gene3D" id="3.90.1720.10">
    <property type="entry name" value="endopeptidase domain like (from Nostoc punctiforme)"/>
    <property type="match status" value="1"/>
</dbReference>
<dbReference type="GO" id="GO:0008970">
    <property type="term" value="F:phospholipase A1 activity"/>
    <property type="evidence" value="ECO:0007669"/>
    <property type="project" value="TreeGrafter"/>
</dbReference>
<evidence type="ECO:0000259" key="6">
    <source>
        <dbReference type="Pfam" id="PF04970"/>
    </source>
</evidence>
<evidence type="ECO:0000313" key="8">
    <source>
        <dbReference type="Proteomes" id="UP001328107"/>
    </source>
</evidence>
<dbReference type="PANTHER" id="PTHR13943">
    <property type="entry name" value="HRAS-LIKE SUPPRESSOR - RELATED"/>
    <property type="match status" value="1"/>
</dbReference>
<dbReference type="GO" id="GO:0016410">
    <property type="term" value="F:N-acyltransferase activity"/>
    <property type="evidence" value="ECO:0007669"/>
    <property type="project" value="TreeGrafter"/>
</dbReference>
<keyword evidence="3" id="KW-0378">Hydrolase</keyword>
<name>A0AAN5I8K1_9BILA</name>
<accession>A0AAN5I8K1</accession>
<comment type="caution">
    <text evidence="7">The sequence shown here is derived from an EMBL/GenBank/DDBJ whole genome shotgun (WGS) entry which is preliminary data.</text>
</comment>
<dbReference type="InterPro" id="IPR051496">
    <property type="entry name" value="H-rev107_PLA/AT"/>
</dbReference>
<keyword evidence="2" id="KW-0808">Transferase</keyword>
<feature type="domain" description="LRAT" evidence="6">
    <location>
        <begin position="31"/>
        <end position="96"/>
    </location>
</feature>
<keyword evidence="8" id="KW-1185">Reference proteome</keyword>
<dbReference type="InterPro" id="IPR007053">
    <property type="entry name" value="LRAT_dom"/>
</dbReference>
<feature type="region of interest" description="Disordered" evidence="5">
    <location>
        <begin position="94"/>
        <end position="115"/>
    </location>
</feature>
<evidence type="ECO:0000313" key="7">
    <source>
        <dbReference type="EMBL" id="GMR56608.1"/>
    </source>
</evidence>
<dbReference type="GO" id="GO:0004623">
    <property type="term" value="F:phospholipase A2 activity"/>
    <property type="evidence" value="ECO:0007669"/>
    <property type="project" value="TreeGrafter"/>
</dbReference>
<sequence length="115" mass="13657">MTRFLLNTGRYTVAKKMDLTIINYEVNPPTAVIVEEKYDEYKDKPCRLNNRQDSVDYPYLPTLIIERARSVIHLHEYSAYRNNCEHFVKWARNGKKKVSTGYPKSSSSDEYFLRR</sequence>
<gene>
    <name evidence="7" type="ORF">PMAYCL1PPCAC_26803</name>
</gene>
<evidence type="ECO:0000256" key="3">
    <source>
        <dbReference type="ARBA" id="ARBA00022801"/>
    </source>
</evidence>
<protein>
    <recommendedName>
        <fullName evidence="6">LRAT domain-containing protein</fullName>
    </recommendedName>
</protein>
<dbReference type="Pfam" id="PF04970">
    <property type="entry name" value="LRAT"/>
    <property type="match status" value="1"/>
</dbReference>
<evidence type="ECO:0000256" key="2">
    <source>
        <dbReference type="ARBA" id="ARBA00022679"/>
    </source>
</evidence>
<evidence type="ECO:0000256" key="5">
    <source>
        <dbReference type="SAM" id="MobiDB-lite"/>
    </source>
</evidence>
<dbReference type="PANTHER" id="PTHR13943:SF77">
    <property type="entry name" value="LRAT DOMAIN-CONTAINING PROTEIN"/>
    <property type="match status" value="1"/>
</dbReference>
<dbReference type="AlphaFoldDB" id="A0AAN5I8K1"/>
<dbReference type="Proteomes" id="UP001328107">
    <property type="component" value="Unassembled WGS sequence"/>
</dbReference>